<gene>
    <name evidence="2" type="primary">12</name>
    <name evidence="2" type="ORF">SEA_KROMP_12</name>
</gene>
<feature type="compositionally biased region" description="Basic and acidic residues" evidence="1">
    <location>
        <begin position="36"/>
        <end position="49"/>
    </location>
</feature>
<proteinExistence type="predicted"/>
<feature type="region of interest" description="Disordered" evidence="1">
    <location>
        <begin position="36"/>
        <end position="83"/>
    </location>
</feature>
<feature type="compositionally biased region" description="Low complexity" evidence="1">
    <location>
        <begin position="65"/>
        <end position="76"/>
    </location>
</feature>
<accession>A0A386K8R9</accession>
<evidence type="ECO:0000313" key="2">
    <source>
        <dbReference type="EMBL" id="AYD81613.1"/>
    </source>
</evidence>
<organism evidence="2 3">
    <name type="scientific">Streptomyces phage Kromp</name>
    <dbReference type="NCBI Taxonomy" id="2315619"/>
    <lineage>
        <taxon>Viruses</taxon>
        <taxon>Duplodnaviria</taxon>
        <taxon>Heunggongvirae</taxon>
        <taxon>Uroviricota</taxon>
        <taxon>Caudoviricetes</taxon>
        <taxon>Krompvirus</taxon>
        <taxon>Krompvirus kromp</taxon>
    </lineage>
</organism>
<reference evidence="3" key="1">
    <citation type="submission" date="2018-08" db="EMBL/GenBank/DDBJ databases">
        <authorList>
            <person name="Mousa M."/>
            <person name="Kelsky B.L."/>
            <person name="Goh L.M."/>
            <person name="Shaffer C.D."/>
            <person name="Weston-Hafer K.A."/>
            <person name="Russell D.A."/>
            <person name="Pope W.H."/>
            <person name="Jacobs-Sera D."/>
            <person name="Hendrix R.W."/>
            <person name="Hatfull G.F."/>
        </authorList>
    </citation>
    <scope>NUCLEOTIDE SEQUENCE [LARGE SCALE GENOMIC DNA]</scope>
</reference>
<sequence length="83" mass="8798">MPTIRLAHWHGGQPPGSVVDVTAEDLALLKRDGRVAEVLPDRPEPKAAPEHAAAPAEEAAPEPEPAAAEPEAEAPAKSSRRRR</sequence>
<evidence type="ECO:0000313" key="3">
    <source>
        <dbReference type="Proteomes" id="UP000274637"/>
    </source>
</evidence>
<dbReference type="EMBL" id="MH744420">
    <property type="protein sequence ID" value="AYD81613.1"/>
    <property type="molecule type" value="Genomic_DNA"/>
</dbReference>
<name>A0A386K8R9_9CAUD</name>
<protein>
    <submittedName>
        <fullName evidence="2">Uncharacterized protein</fullName>
    </submittedName>
</protein>
<evidence type="ECO:0000256" key="1">
    <source>
        <dbReference type="SAM" id="MobiDB-lite"/>
    </source>
</evidence>
<keyword evidence="3" id="KW-1185">Reference proteome</keyword>
<dbReference type="Proteomes" id="UP000274637">
    <property type="component" value="Segment"/>
</dbReference>